<comment type="subunit">
    <text evidence="2 7">Heterodimer of SbcC and SbcD.</text>
</comment>
<keyword evidence="7" id="KW-0233">DNA recombination</keyword>
<name>A0A937K5Y6_9CLOT</name>
<dbReference type="PANTHER" id="PTHR30337:SF0">
    <property type="entry name" value="NUCLEASE SBCCD SUBUNIT D"/>
    <property type="match status" value="1"/>
</dbReference>
<protein>
    <recommendedName>
        <fullName evidence="3 7">Nuclease SbcCD subunit D</fullName>
    </recommendedName>
</protein>
<proteinExistence type="inferred from homology"/>
<dbReference type="GO" id="GO:0006260">
    <property type="term" value="P:DNA replication"/>
    <property type="evidence" value="ECO:0007669"/>
    <property type="project" value="UniProtKB-KW"/>
</dbReference>
<keyword evidence="7" id="KW-0255">Endonuclease</keyword>
<evidence type="ECO:0000259" key="8">
    <source>
        <dbReference type="Pfam" id="PF00149"/>
    </source>
</evidence>
<evidence type="ECO:0000256" key="1">
    <source>
        <dbReference type="ARBA" id="ARBA00010555"/>
    </source>
</evidence>
<evidence type="ECO:0000256" key="7">
    <source>
        <dbReference type="RuleBase" id="RU363069"/>
    </source>
</evidence>
<dbReference type="SUPFAM" id="SSF56300">
    <property type="entry name" value="Metallo-dependent phosphatases"/>
    <property type="match status" value="1"/>
</dbReference>
<dbReference type="GO" id="GO:0008408">
    <property type="term" value="F:3'-5' exonuclease activity"/>
    <property type="evidence" value="ECO:0007669"/>
    <property type="project" value="InterPro"/>
</dbReference>
<dbReference type="Pfam" id="PF12320">
    <property type="entry name" value="SbcD_C"/>
    <property type="match status" value="1"/>
</dbReference>
<dbReference type="Pfam" id="PF00149">
    <property type="entry name" value="Metallophos"/>
    <property type="match status" value="1"/>
</dbReference>
<dbReference type="PANTHER" id="PTHR30337">
    <property type="entry name" value="COMPONENT OF ATP-DEPENDENT DSDNA EXONUCLEASE"/>
    <property type="match status" value="1"/>
</dbReference>
<dbReference type="GO" id="GO:0004519">
    <property type="term" value="F:endonuclease activity"/>
    <property type="evidence" value="ECO:0007669"/>
    <property type="project" value="UniProtKB-KW"/>
</dbReference>
<dbReference type="Proteomes" id="UP000623681">
    <property type="component" value="Unassembled WGS sequence"/>
</dbReference>
<keyword evidence="7" id="KW-0235">DNA replication</keyword>
<evidence type="ECO:0000256" key="5">
    <source>
        <dbReference type="ARBA" id="ARBA00022801"/>
    </source>
</evidence>
<sequence length="396" mass="45071">MKFIHTGDWHIGKIVNEFSMLQDQRFMLNQLVDIIEEEKPSALIVAGDLYDRSVPPADAVELLDEIFNKIIMDLKVPILAIAGNHDSPERLSFGSSLLKDSGLHLEGILQSKIRKVTLKDEHGNVNFYLMPYGDPAYVRELYGDCEIKTHEDAVKKILNNIDLNEEERNVLIAHGYVTNMKNIEDEDENEFMRAGLITSSSERPLSIGGTDLISAGIFENFNYVALGHLHGPQKVGSDKIRYSGSLLKYSFSEVNQRKGVTVVEIDDKGEVKIEFKQVRPLRDMRIIKGPIKDLISPEVYEIGDKEDYIQAILTDQGEIYDPISKLRAVYPNIMALAKENNFNEDSSITSAKEGYKEKNKLELFNEFFESIEGRKLTSEQRTYMEVALDTLWKEDK</sequence>
<dbReference type="RefSeq" id="WP_202769057.1">
    <property type="nucleotide sequence ID" value="NZ_JAESWA010000027.1"/>
</dbReference>
<comment type="caution">
    <text evidence="10">The sequence shown here is derived from an EMBL/GenBank/DDBJ whole genome shotgun (WGS) entry which is preliminary data.</text>
</comment>
<evidence type="ECO:0000256" key="3">
    <source>
        <dbReference type="ARBA" id="ARBA00013365"/>
    </source>
</evidence>
<dbReference type="CDD" id="cd00840">
    <property type="entry name" value="MPP_Mre11_N"/>
    <property type="match status" value="1"/>
</dbReference>
<evidence type="ECO:0000313" key="11">
    <source>
        <dbReference type="Proteomes" id="UP000623681"/>
    </source>
</evidence>
<dbReference type="InterPro" id="IPR029052">
    <property type="entry name" value="Metallo-depent_PP-like"/>
</dbReference>
<dbReference type="InterPro" id="IPR004593">
    <property type="entry name" value="SbcD"/>
</dbReference>
<reference evidence="10" key="1">
    <citation type="submission" date="2021-01" db="EMBL/GenBank/DDBJ databases">
        <title>Genome public.</title>
        <authorList>
            <person name="Liu C."/>
            <person name="Sun Q."/>
        </authorList>
    </citation>
    <scope>NUCLEOTIDE SEQUENCE</scope>
    <source>
        <strain evidence="10">YIM B02565</strain>
    </source>
</reference>
<evidence type="ECO:0000256" key="6">
    <source>
        <dbReference type="ARBA" id="ARBA00022839"/>
    </source>
</evidence>
<evidence type="ECO:0000256" key="4">
    <source>
        <dbReference type="ARBA" id="ARBA00022722"/>
    </source>
</evidence>
<dbReference type="AlphaFoldDB" id="A0A937K5Y6"/>
<keyword evidence="4 7" id="KW-0540">Nuclease</keyword>
<dbReference type="NCBIfam" id="TIGR00619">
    <property type="entry name" value="sbcd"/>
    <property type="match status" value="1"/>
</dbReference>
<evidence type="ECO:0000259" key="9">
    <source>
        <dbReference type="Pfam" id="PF12320"/>
    </source>
</evidence>
<keyword evidence="11" id="KW-1185">Reference proteome</keyword>
<dbReference type="InterPro" id="IPR026843">
    <property type="entry name" value="SbcD_C"/>
</dbReference>
<accession>A0A937K5Y6</accession>
<keyword evidence="6 7" id="KW-0269">Exonuclease</keyword>
<feature type="domain" description="Calcineurin-like phosphoesterase" evidence="8">
    <location>
        <begin position="1"/>
        <end position="231"/>
    </location>
</feature>
<dbReference type="InterPro" id="IPR050535">
    <property type="entry name" value="DNA_Repair-Maintenance_Comp"/>
</dbReference>
<gene>
    <name evidence="7" type="primary">sbcD</name>
    <name evidence="10" type="ORF">JK634_17665</name>
</gene>
<comment type="function">
    <text evidence="7">SbcCD cleaves DNA hairpin structures. These structures can inhibit DNA replication and are intermediates in certain DNA recombination reactions. The complex acts as a 3'-&gt;5' double strand exonuclease that can open hairpins. It also has a 5' single-strand endonuclease activity.</text>
</comment>
<dbReference type="InterPro" id="IPR004843">
    <property type="entry name" value="Calcineurin-like_PHP"/>
</dbReference>
<feature type="domain" description="Nuclease SbcCD subunit D C-terminal" evidence="9">
    <location>
        <begin position="280"/>
        <end position="370"/>
    </location>
</feature>
<organism evidence="10 11">
    <name type="scientific">Clostridium paridis</name>
    <dbReference type="NCBI Taxonomy" id="2803863"/>
    <lineage>
        <taxon>Bacteria</taxon>
        <taxon>Bacillati</taxon>
        <taxon>Bacillota</taxon>
        <taxon>Clostridia</taxon>
        <taxon>Eubacteriales</taxon>
        <taxon>Clostridiaceae</taxon>
        <taxon>Clostridium</taxon>
    </lineage>
</organism>
<evidence type="ECO:0000313" key="10">
    <source>
        <dbReference type="EMBL" id="MBL4933614.1"/>
    </source>
</evidence>
<comment type="similarity">
    <text evidence="1 7">Belongs to the SbcD family.</text>
</comment>
<evidence type="ECO:0000256" key="2">
    <source>
        <dbReference type="ARBA" id="ARBA00011322"/>
    </source>
</evidence>
<keyword evidence="5 7" id="KW-0378">Hydrolase</keyword>
<dbReference type="EMBL" id="JAESWA010000027">
    <property type="protein sequence ID" value="MBL4933614.1"/>
    <property type="molecule type" value="Genomic_DNA"/>
</dbReference>
<dbReference type="Gene3D" id="3.60.21.10">
    <property type="match status" value="1"/>
</dbReference>
<dbReference type="InterPro" id="IPR041796">
    <property type="entry name" value="Mre11_N"/>
</dbReference>
<dbReference type="GO" id="GO:0006310">
    <property type="term" value="P:DNA recombination"/>
    <property type="evidence" value="ECO:0007669"/>
    <property type="project" value="UniProtKB-KW"/>
</dbReference>